<dbReference type="AlphaFoldDB" id="A0AA39G6S3"/>
<dbReference type="PANTHER" id="PTHR43372:SF3">
    <property type="entry name" value="AT07710P-RELATED"/>
    <property type="match status" value="1"/>
</dbReference>
<keyword evidence="1" id="KW-0812">Transmembrane</keyword>
<dbReference type="GO" id="GO:0012505">
    <property type="term" value="C:endomembrane system"/>
    <property type="evidence" value="ECO:0007669"/>
    <property type="project" value="TreeGrafter"/>
</dbReference>
<feature type="transmembrane region" description="Helical" evidence="1">
    <location>
        <begin position="391"/>
        <end position="414"/>
    </location>
</feature>
<evidence type="ECO:0000256" key="1">
    <source>
        <dbReference type="SAM" id="Phobius"/>
    </source>
</evidence>
<comment type="caution">
    <text evidence="3">The sequence shown here is derived from an EMBL/GenBank/DDBJ whole genome shotgun (WGS) entry which is preliminary data.</text>
</comment>
<dbReference type="PANTHER" id="PTHR43372">
    <property type="entry name" value="FATTY-ACID AMIDE HYDROLASE"/>
    <property type="match status" value="1"/>
</dbReference>
<keyword evidence="1" id="KW-1133">Transmembrane helix</keyword>
<name>A0AA39G6S3_MICHY</name>
<evidence type="ECO:0000259" key="2">
    <source>
        <dbReference type="Pfam" id="PF01425"/>
    </source>
</evidence>
<feature type="transmembrane region" description="Helical" evidence="1">
    <location>
        <begin position="6"/>
        <end position="25"/>
    </location>
</feature>
<feature type="domain" description="Amidase" evidence="2">
    <location>
        <begin position="63"/>
        <end position="311"/>
    </location>
</feature>
<organism evidence="3 4">
    <name type="scientific">Microctonus hyperodae</name>
    <name type="common">Parasitoid wasp</name>
    <dbReference type="NCBI Taxonomy" id="165561"/>
    <lineage>
        <taxon>Eukaryota</taxon>
        <taxon>Metazoa</taxon>
        <taxon>Ecdysozoa</taxon>
        <taxon>Arthropoda</taxon>
        <taxon>Hexapoda</taxon>
        <taxon>Insecta</taxon>
        <taxon>Pterygota</taxon>
        <taxon>Neoptera</taxon>
        <taxon>Endopterygota</taxon>
        <taxon>Hymenoptera</taxon>
        <taxon>Apocrita</taxon>
        <taxon>Ichneumonoidea</taxon>
        <taxon>Braconidae</taxon>
        <taxon>Euphorinae</taxon>
        <taxon>Microctonus</taxon>
    </lineage>
</organism>
<keyword evidence="4" id="KW-1185">Reference proteome</keyword>
<evidence type="ECO:0000313" key="3">
    <source>
        <dbReference type="EMBL" id="KAK0182056.1"/>
    </source>
</evidence>
<dbReference type="InterPro" id="IPR036928">
    <property type="entry name" value="AS_sf"/>
</dbReference>
<accession>A0AA39G6S3</accession>
<gene>
    <name evidence="3" type="ORF">PV327_000227</name>
</gene>
<reference evidence="3" key="1">
    <citation type="journal article" date="2023" name="bioRxiv">
        <title>Scaffold-level genome assemblies of two parasitoid biocontrol wasps reveal the parthenogenesis mechanism and an associated novel virus.</title>
        <authorList>
            <person name="Inwood S."/>
            <person name="Skelly J."/>
            <person name="Guhlin J."/>
            <person name="Harrop T."/>
            <person name="Goldson S."/>
            <person name="Dearden P."/>
        </authorList>
    </citation>
    <scope>NUCLEOTIDE SEQUENCE</scope>
    <source>
        <strain evidence="3">Lincoln</strain>
        <tissue evidence="3">Whole body</tissue>
    </source>
</reference>
<dbReference type="Gene3D" id="3.90.1300.10">
    <property type="entry name" value="Amidase signature (AS) domain"/>
    <property type="match status" value="2"/>
</dbReference>
<dbReference type="Pfam" id="PF01425">
    <property type="entry name" value="Amidase"/>
    <property type="match status" value="1"/>
</dbReference>
<dbReference type="InterPro" id="IPR052739">
    <property type="entry name" value="FAAH2"/>
</dbReference>
<dbReference type="SUPFAM" id="SSF75304">
    <property type="entry name" value="Amidase signature (AS) enzymes"/>
    <property type="match status" value="1"/>
</dbReference>
<protein>
    <recommendedName>
        <fullName evidence="2">Amidase domain-containing protein</fullName>
    </recommendedName>
</protein>
<keyword evidence="1" id="KW-0472">Membrane</keyword>
<dbReference type="InterPro" id="IPR023631">
    <property type="entry name" value="Amidase_dom"/>
</dbReference>
<dbReference type="Proteomes" id="UP001168972">
    <property type="component" value="Unassembled WGS sequence"/>
</dbReference>
<evidence type="ECO:0000313" key="4">
    <source>
        <dbReference type="Proteomes" id="UP001168972"/>
    </source>
</evidence>
<sequence>MEWTLRFFACLANIFLVILKPYFWIRDCKRPPKLPPANNDLLNISAVKLAKKIRHGEVSSEQVIKTYIERIKKVNPLLNSVVENRFEAALIDARQCDKMLALHEVTIQQLEEQMPFFGVPFTVKESCGLKGLSYTGCTTVREGIKANEDSLIVQSMKAAGAIPLCVTNTPELCSGFETANLLYGVTCNPYDGRHSAGGSSDLSGSIRIPALFNGIFGHKPTPVLGPMARYAEDLHAAVKVMSSGCKVNLRLDEPVNLAKLKVFYLENVEKNCGVKSVDGEIRNAIRRAVTHFEKLGAKVDKAIIPELLESSEIGILKLLTIPDVPNILIHPKDPKQMLGDDSVFIYPTFPTPAPRFGQIVLQTAAGMYSLLCNILGLPATEVPMGLNHQGLPIGFQVIILLFPKIITSIYKYLLLIRLSLHQIMTDFVWLWRWN</sequence>
<proteinExistence type="predicted"/>
<reference evidence="3" key="2">
    <citation type="submission" date="2023-03" db="EMBL/GenBank/DDBJ databases">
        <authorList>
            <person name="Inwood S.N."/>
            <person name="Skelly J.G."/>
            <person name="Guhlin J."/>
            <person name="Harrop T.W.R."/>
            <person name="Goldson S.G."/>
            <person name="Dearden P.K."/>
        </authorList>
    </citation>
    <scope>NUCLEOTIDE SEQUENCE</scope>
    <source>
        <strain evidence="3">Lincoln</strain>
        <tissue evidence="3">Whole body</tissue>
    </source>
</reference>
<dbReference type="EMBL" id="JAQQBR010000001">
    <property type="protein sequence ID" value="KAK0182056.1"/>
    <property type="molecule type" value="Genomic_DNA"/>
</dbReference>